<reference evidence="6" key="1">
    <citation type="submission" date="2021-12" db="EMBL/GenBank/DDBJ databases">
        <authorList>
            <person name="Veyrier F.J."/>
        </authorList>
    </citation>
    <scope>NUCLEOTIDE SEQUENCE</scope>
    <source>
        <strain evidence="6">SAG 1488-6</strain>
    </source>
</reference>
<dbReference type="PANTHER" id="PTHR30126">
    <property type="entry name" value="HTH-TYPE TRANSCRIPTIONAL REGULATOR"/>
    <property type="match status" value="1"/>
</dbReference>
<dbReference type="SUPFAM" id="SSF53850">
    <property type="entry name" value="Periplasmic binding protein-like II"/>
    <property type="match status" value="1"/>
</dbReference>
<dbReference type="SUPFAM" id="SSF46785">
    <property type="entry name" value="Winged helix' DNA-binding domain"/>
    <property type="match status" value="1"/>
</dbReference>
<keyword evidence="3" id="KW-0238">DNA-binding</keyword>
<proteinExistence type="inferred from homology"/>
<gene>
    <name evidence="6" type="ORF">LVJ81_08155</name>
</gene>
<comment type="similarity">
    <text evidence="1">Belongs to the LysR transcriptional regulatory family.</text>
</comment>
<name>A0ABY4E850_VITST</name>
<evidence type="ECO:0000256" key="1">
    <source>
        <dbReference type="ARBA" id="ARBA00009437"/>
    </source>
</evidence>
<dbReference type="PRINTS" id="PR00039">
    <property type="entry name" value="HTHLYSR"/>
</dbReference>
<dbReference type="RefSeq" id="WP_019958415.1">
    <property type="nucleotide sequence ID" value="NZ_CP091512.1"/>
</dbReference>
<dbReference type="InterPro" id="IPR036390">
    <property type="entry name" value="WH_DNA-bd_sf"/>
</dbReference>
<dbReference type="PANTHER" id="PTHR30126:SF40">
    <property type="entry name" value="HTH-TYPE TRANSCRIPTIONAL REGULATOR GLTR"/>
    <property type="match status" value="1"/>
</dbReference>
<evidence type="ECO:0000256" key="3">
    <source>
        <dbReference type="ARBA" id="ARBA00023125"/>
    </source>
</evidence>
<dbReference type="Gene3D" id="1.10.10.10">
    <property type="entry name" value="Winged helix-like DNA-binding domain superfamily/Winged helix DNA-binding domain"/>
    <property type="match status" value="1"/>
</dbReference>
<keyword evidence="2" id="KW-0805">Transcription regulation</keyword>
<dbReference type="Pfam" id="PF00126">
    <property type="entry name" value="HTH_1"/>
    <property type="match status" value="1"/>
</dbReference>
<dbReference type="Pfam" id="PF03466">
    <property type="entry name" value="LysR_substrate"/>
    <property type="match status" value="1"/>
</dbReference>
<keyword evidence="7" id="KW-1185">Reference proteome</keyword>
<dbReference type="Gene3D" id="3.40.190.290">
    <property type="match status" value="1"/>
</dbReference>
<dbReference type="InterPro" id="IPR005119">
    <property type="entry name" value="LysR_subst-bd"/>
</dbReference>
<protein>
    <submittedName>
        <fullName evidence="6">LysR family transcriptional regulator</fullName>
    </submittedName>
</protein>
<dbReference type="EMBL" id="CP091512">
    <property type="protein sequence ID" value="UOO91619.1"/>
    <property type="molecule type" value="Genomic_DNA"/>
</dbReference>
<accession>A0ABY4E850</accession>
<dbReference type="CDD" id="cd05466">
    <property type="entry name" value="PBP2_LTTR_substrate"/>
    <property type="match status" value="1"/>
</dbReference>
<keyword evidence="4" id="KW-0804">Transcription</keyword>
<organism evidence="6 7">
    <name type="scientific">Vitreoscilla stercoraria</name>
    <dbReference type="NCBI Taxonomy" id="61"/>
    <lineage>
        <taxon>Bacteria</taxon>
        <taxon>Pseudomonadati</taxon>
        <taxon>Pseudomonadota</taxon>
        <taxon>Betaproteobacteria</taxon>
        <taxon>Neisseriales</taxon>
        <taxon>Neisseriaceae</taxon>
        <taxon>Vitreoscilla</taxon>
    </lineage>
</organism>
<evidence type="ECO:0000259" key="5">
    <source>
        <dbReference type="PROSITE" id="PS50931"/>
    </source>
</evidence>
<evidence type="ECO:0000256" key="2">
    <source>
        <dbReference type="ARBA" id="ARBA00023015"/>
    </source>
</evidence>
<evidence type="ECO:0000313" key="7">
    <source>
        <dbReference type="Proteomes" id="UP000832034"/>
    </source>
</evidence>
<dbReference type="InterPro" id="IPR036388">
    <property type="entry name" value="WH-like_DNA-bd_sf"/>
</dbReference>
<dbReference type="InterPro" id="IPR000847">
    <property type="entry name" value="LysR_HTH_N"/>
</dbReference>
<sequence length="295" mass="33456">MDLNQLKSFVAVAHQQNLTQAAETLHLSQPAVSAQIKALEKNLDVQLFDRNAQGMSLTSAGKVLLPRAETMLQQMHHLDSFAQSIKNDFHLQSKVGIIQMLPVPFLTECVGILQTEFPHIHQSFSLGLSGIILNQVKQRELTGGFFVGDNPYRNVHTVDIMPLKFEVVMAQKWLGHFENNQKAMQQLPWISLSAFSALTRFTQKIWRQWKVTPTTALQCDDMYALLNLVEAGHGVALLPSHYLDVHAQRDAIVRLPEIQLTEMLSFIYAIDLEQDPIIEAWKHTLAKVTQRIEQM</sequence>
<evidence type="ECO:0000256" key="4">
    <source>
        <dbReference type="ARBA" id="ARBA00023163"/>
    </source>
</evidence>
<dbReference type="PROSITE" id="PS50931">
    <property type="entry name" value="HTH_LYSR"/>
    <property type="match status" value="1"/>
</dbReference>
<evidence type="ECO:0000313" key="6">
    <source>
        <dbReference type="EMBL" id="UOO91619.1"/>
    </source>
</evidence>
<dbReference type="Proteomes" id="UP000832034">
    <property type="component" value="Chromosome"/>
</dbReference>
<reference evidence="6" key="2">
    <citation type="journal article" date="2022" name="Res Sq">
        <title>Evolution of multicellular longitudinally dividing oral cavity symbionts (Neisseriaceae).</title>
        <authorList>
            <person name="Nyongesa S."/>
            <person name="Weber P."/>
            <person name="Bernet E."/>
            <person name="Pullido F."/>
            <person name="Nieckarz M."/>
            <person name="Delaby M."/>
            <person name="Nieves C."/>
            <person name="Viehboeck T."/>
            <person name="Krause N."/>
            <person name="Rivera-Millot A."/>
            <person name="Nakamura A."/>
            <person name="Vischer N."/>
            <person name="VanNieuwenhze M."/>
            <person name="Brun Y."/>
            <person name="Cava F."/>
            <person name="Bulgheresi S."/>
            <person name="Veyrier F."/>
        </authorList>
    </citation>
    <scope>NUCLEOTIDE SEQUENCE</scope>
    <source>
        <strain evidence="6">SAG 1488-6</strain>
    </source>
</reference>
<feature type="domain" description="HTH lysR-type" evidence="5">
    <location>
        <begin position="1"/>
        <end position="58"/>
    </location>
</feature>